<dbReference type="OrthoDB" id="9760371at2"/>
<dbReference type="Proteomes" id="UP000317180">
    <property type="component" value="Unassembled WGS sequence"/>
</dbReference>
<dbReference type="Gene3D" id="1.10.287.950">
    <property type="entry name" value="Methyl-accepting chemotaxis protein"/>
    <property type="match status" value="1"/>
</dbReference>
<evidence type="ECO:0000313" key="14">
    <source>
        <dbReference type="EMBL" id="RNB49684.1"/>
    </source>
</evidence>
<keyword evidence="6 10" id="KW-0472">Membrane</keyword>
<dbReference type="SMART" id="SM00304">
    <property type="entry name" value="HAMP"/>
    <property type="match status" value="1"/>
</dbReference>
<keyword evidence="2" id="KW-1003">Cell membrane</keyword>
<dbReference type="Proteomes" id="UP000276178">
    <property type="component" value="Unassembled WGS sequence"/>
</dbReference>
<evidence type="ECO:0000256" key="7">
    <source>
        <dbReference type="ARBA" id="ARBA00023224"/>
    </source>
</evidence>
<name>A0A3M8AEP5_9BACL</name>
<gene>
    <name evidence="13" type="ORF">BAG01nite_46130</name>
    <name evidence="14" type="ORF">EB820_22805</name>
</gene>
<feature type="transmembrane region" description="Helical" evidence="10">
    <location>
        <begin position="290"/>
        <end position="311"/>
    </location>
</feature>
<dbReference type="PROSITE" id="PS50885">
    <property type="entry name" value="HAMP"/>
    <property type="match status" value="1"/>
</dbReference>
<comment type="similarity">
    <text evidence="8">Belongs to the methyl-accepting chemotaxis (MCP) protein family.</text>
</comment>
<evidence type="ECO:0000259" key="12">
    <source>
        <dbReference type="PROSITE" id="PS50885"/>
    </source>
</evidence>
<evidence type="ECO:0000256" key="1">
    <source>
        <dbReference type="ARBA" id="ARBA00004651"/>
    </source>
</evidence>
<dbReference type="SUPFAM" id="SSF58104">
    <property type="entry name" value="Methyl-accepting chemotaxis protein (MCP) signaling domain"/>
    <property type="match status" value="1"/>
</dbReference>
<evidence type="ECO:0000256" key="4">
    <source>
        <dbReference type="ARBA" id="ARBA00022692"/>
    </source>
</evidence>
<dbReference type="PANTHER" id="PTHR32089:SF112">
    <property type="entry name" value="LYSOZYME-LIKE PROTEIN-RELATED"/>
    <property type="match status" value="1"/>
</dbReference>
<evidence type="ECO:0000256" key="3">
    <source>
        <dbReference type="ARBA" id="ARBA00022500"/>
    </source>
</evidence>
<evidence type="ECO:0000259" key="11">
    <source>
        <dbReference type="PROSITE" id="PS50111"/>
    </source>
</evidence>
<dbReference type="InterPro" id="IPR033479">
    <property type="entry name" value="dCache_1"/>
</dbReference>
<dbReference type="AlphaFoldDB" id="A0A3M8AEP5"/>
<reference evidence="14 15" key="1">
    <citation type="submission" date="2018-10" db="EMBL/GenBank/DDBJ databases">
        <title>Phylogenomics of Brevibacillus.</title>
        <authorList>
            <person name="Dunlap C."/>
        </authorList>
    </citation>
    <scope>NUCLEOTIDE SEQUENCE [LARGE SCALE GENOMIC DNA]</scope>
    <source>
        <strain evidence="14 15">NRRL NRS 1219</strain>
    </source>
</reference>
<evidence type="ECO:0000313" key="16">
    <source>
        <dbReference type="Proteomes" id="UP000317180"/>
    </source>
</evidence>
<dbReference type="InterPro" id="IPR003660">
    <property type="entry name" value="HAMP_dom"/>
</dbReference>
<reference evidence="13 16" key="2">
    <citation type="submission" date="2019-06" db="EMBL/GenBank/DDBJ databases">
        <title>Whole genome shotgun sequence of Brevibacillus agri NBRC 15538.</title>
        <authorList>
            <person name="Hosoyama A."/>
            <person name="Uohara A."/>
            <person name="Ohji S."/>
            <person name="Ichikawa N."/>
        </authorList>
    </citation>
    <scope>NUCLEOTIDE SEQUENCE [LARGE SCALE GENOMIC DNA]</scope>
    <source>
        <strain evidence="13 16">NBRC 15538</strain>
    </source>
</reference>
<dbReference type="Gene3D" id="6.10.340.10">
    <property type="match status" value="1"/>
</dbReference>
<dbReference type="PROSITE" id="PS50111">
    <property type="entry name" value="CHEMOTAXIS_TRANSDUC_2"/>
    <property type="match status" value="1"/>
</dbReference>
<evidence type="ECO:0000256" key="2">
    <source>
        <dbReference type="ARBA" id="ARBA00022475"/>
    </source>
</evidence>
<evidence type="ECO:0000256" key="8">
    <source>
        <dbReference type="ARBA" id="ARBA00029447"/>
    </source>
</evidence>
<evidence type="ECO:0000256" key="9">
    <source>
        <dbReference type="PROSITE-ProRule" id="PRU00284"/>
    </source>
</evidence>
<protein>
    <submittedName>
        <fullName evidence="14">Methyl-accepting chemotaxis protein</fullName>
    </submittedName>
</protein>
<evidence type="ECO:0000313" key="13">
    <source>
        <dbReference type="EMBL" id="GED28511.1"/>
    </source>
</evidence>
<dbReference type="Gene3D" id="3.30.450.20">
    <property type="entry name" value="PAS domain"/>
    <property type="match status" value="1"/>
</dbReference>
<keyword evidence="3" id="KW-0145">Chemotaxis</keyword>
<dbReference type="PANTHER" id="PTHR32089">
    <property type="entry name" value="METHYL-ACCEPTING CHEMOTAXIS PROTEIN MCPB"/>
    <property type="match status" value="1"/>
</dbReference>
<dbReference type="CDD" id="cd12912">
    <property type="entry name" value="PDC2_MCP_like"/>
    <property type="match status" value="1"/>
</dbReference>
<keyword evidence="16" id="KW-1185">Reference proteome</keyword>
<dbReference type="GeneID" id="82813767"/>
<dbReference type="InterPro" id="IPR004089">
    <property type="entry name" value="MCPsignal_dom"/>
</dbReference>
<accession>A0A3M8AEP5</accession>
<keyword evidence="4 10" id="KW-0812">Transmembrane</keyword>
<keyword evidence="7 9" id="KW-0807">Transducer</keyword>
<dbReference type="GO" id="GO:0005886">
    <property type="term" value="C:plasma membrane"/>
    <property type="evidence" value="ECO:0007669"/>
    <property type="project" value="UniProtKB-SubCell"/>
</dbReference>
<proteinExistence type="inferred from homology"/>
<evidence type="ECO:0000256" key="5">
    <source>
        <dbReference type="ARBA" id="ARBA00022989"/>
    </source>
</evidence>
<sequence>MPRKIRTLGNTSFQYRSIFTRLFFGILTMVVSMMAIAAFFISYQSESTLNEKTKQQLHDASSAALQEVNSRVQSIITALASYASTYKNSKVTNSQSFGIFTDMVNNNPTISEIQVVTADGRYLTFPGSPLDSSYDPRTADWYKGAWDKPNAFVSDVFQFSATEFPKIAVSMALRNEEEEPVGVVVAFVSVPKLSESIGQIKLGQTGYAMIVDQQGKLLAHPDKAYALQRPLLTELPVVANVIAGNSGFESFHINGMDAFAAYKFDPALKWGMIVVQSVSEVKQEVRRLQLTILAVSLVGLGSLALLLYLYVRKIIKPVKEVQQKMTAFSEGDLFQTMHVQTNDEIRQLADSFNRMSGQIRTIIGKIQHVIADVKQVAEHVGKGSRHSHAMQTEVVSVTERLAQEMDNQQVQIDDIHATMAGITAEMTRITQSMETAVRQNEKSREQSAKAATSIDLLKDNMQKISTDMKASLQAMGSMRESMDDIREILGWISSISQRTKLLSFNARIEASRAGQAGLGFGIVADEIRLLSEQTEEATARIQQVIASGENRMERVAACLETTDHATVNGISTLHQATDIFQQTFAISEALTAQFETIRHLAESIASQSQIISRRVDSLAESAQEVVSGTQQAVAANQESLSLSEQFLHDSERLAGIVEDLEQEIHFFRAVEKPSA</sequence>
<dbReference type="GO" id="GO:0006935">
    <property type="term" value="P:chemotaxis"/>
    <property type="evidence" value="ECO:0007669"/>
    <property type="project" value="UniProtKB-KW"/>
</dbReference>
<comment type="caution">
    <text evidence="14">The sequence shown here is derived from an EMBL/GenBank/DDBJ whole genome shotgun (WGS) entry which is preliminary data.</text>
</comment>
<dbReference type="Pfam" id="PF00015">
    <property type="entry name" value="MCPsignal"/>
    <property type="match status" value="1"/>
</dbReference>
<dbReference type="EMBL" id="BJOD01000076">
    <property type="protein sequence ID" value="GED28511.1"/>
    <property type="molecule type" value="Genomic_DNA"/>
</dbReference>
<comment type="subcellular location">
    <subcellularLocation>
        <location evidence="1">Cell membrane</location>
        <topology evidence="1">Multi-pass membrane protein</topology>
    </subcellularLocation>
</comment>
<dbReference type="RefSeq" id="WP_005834685.1">
    <property type="nucleotide sequence ID" value="NZ_BJOD01000076.1"/>
</dbReference>
<evidence type="ECO:0000313" key="15">
    <source>
        <dbReference type="Proteomes" id="UP000276178"/>
    </source>
</evidence>
<evidence type="ECO:0000256" key="6">
    <source>
        <dbReference type="ARBA" id="ARBA00023136"/>
    </source>
</evidence>
<dbReference type="EMBL" id="RHHN01000080">
    <property type="protein sequence ID" value="RNB49684.1"/>
    <property type="molecule type" value="Genomic_DNA"/>
</dbReference>
<dbReference type="GO" id="GO:0007165">
    <property type="term" value="P:signal transduction"/>
    <property type="evidence" value="ECO:0007669"/>
    <property type="project" value="UniProtKB-KW"/>
</dbReference>
<dbReference type="SMART" id="SM00283">
    <property type="entry name" value="MA"/>
    <property type="match status" value="1"/>
</dbReference>
<dbReference type="Pfam" id="PF02743">
    <property type="entry name" value="dCache_1"/>
    <property type="match status" value="1"/>
</dbReference>
<evidence type="ECO:0000256" key="10">
    <source>
        <dbReference type="SAM" id="Phobius"/>
    </source>
</evidence>
<feature type="transmembrane region" description="Helical" evidence="10">
    <location>
        <begin position="21"/>
        <end position="43"/>
    </location>
</feature>
<organism evidence="14 15">
    <name type="scientific">Brevibacillus agri</name>
    <dbReference type="NCBI Taxonomy" id="51101"/>
    <lineage>
        <taxon>Bacteria</taxon>
        <taxon>Bacillati</taxon>
        <taxon>Bacillota</taxon>
        <taxon>Bacilli</taxon>
        <taxon>Bacillales</taxon>
        <taxon>Paenibacillaceae</taxon>
        <taxon>Brevibacillus</taxon>
    </lineage>
</organism>
<dbReference type="Pfam" id="PF00672">
    <property type="entry name" value="HAMP"/>
    <property type="match status" value="1"/>
</dbReference>
<keyword evidence="5 10" id="KW-1133">Transmembrane helix</keyword>
<feature type="domain" description="Methyl-accepting transducer" evidence="11">
    <location>
        <begin position="383"/>
        <end position="619"/>
    </location>
</feature>
<feature type="domain" description="HAMP" evidence="12">
    <location>
        <begin position="312"/>
        <end position="364"/>
    </location>
</feature>
<dbReference type="CDD" id="cd06225">
    <property type="entry name" value="HAMP"/>
    <property type="match status" value="1"/>
</dbReference>